<name>A0A4R7UFA4_9BACT</name>
<evidence type="ECO:0000313" key="6">
    <source>
        <dbReference type="Proteomes" id="UP000295757"/>
    </source>
</evidence>
<evidence type="ECO:0000313" key="5">
    <source>
        <dbReference type="EMBL" id="TDV24295.1"/>
    </source>
</evidence>
<organism evidence="5 6">
    <name type="scientific">Mycoplasmopsis mustelae</name>
    <dbReference type="NCBI Taxonomy" id="171289"/>
    <lineage>
        <taxon>Bacteria</taxon>
        <taxon>Bacillati</taxon>
        <taxon>Mycoplasmatota</taxon>
        <taxon>Mycoplasmoidales</taxon>
        <taxon>Metamycoplasmataceae</taxon>
        <taxon>Mycoplasmopsis</taxon>
    </lineage>
</organism>
<dbReference type="Pfam" id="PF00082">
    <property type="entry name" value="Peptidase_S8"/>
    <property type="match status" value="1"/>
</dbReference>
<dbReference type="GO" id="GO:0006508">
    <property type="term" value="P:proteolysis"/>
    <property type="evidence" value="ECO:0007669"/>
    <property type="project" value="UniProtKB-KW"/>
</dbReference>
<keyword evidence="6" id="KW-1185">Reference proteome</keyword>
<reference evidence="5 6" key="1">
    <citation type="submission" date="2019-03" db="EMBL/GenBank/DDBJ databases">
        <title>Genomic Encyclopedia of Archaeal and Bacterial Type Strains, Phase II (KMG-II): from individual species to whole genera.</title>
        <authorList>
            <person name="Goeker M."/>
        </authorList>
    </citation>
    <scope>NUCLEOTIDE SEQUENCE [LARGE SCALE GENOMIC DNA]</scope>
    <source>
        <strain evidence="5 6">ATCC 35214</strain>
    </source>
</reference>
<dbReference type="AlphaFoldDB" id="A0A4R7UFA4"/>
<evidence type="ECO:0000256" key="2">
    <source>
        <dbReference type="ARBA" id="ARBA00022801"/>
    </source>
</evidence>
<sequence>MKKKVKLLLGTSLFAVSISPVFIFSHQQKNDGKMWYEKTNGLNLEVRDTFNLQKSLLSTNVEKKIDNDFELKLLLNHNFDSTDDFFDSNYIKKQNEGFIESLKRVGLRFKQYIISDETPIVWMYFDTEKQREEFVNKTKENKKIYKFILFKNTQIHTPEMVNYHHDWYYNDDYGGGYYYDDTKYDILNKDDAFKILNFTKQRERDLKTNSSRETRLGIFEFDYGFGKSITNNFNENGIEFLQDKYSTEKKHPILVSSIAAGDEGFDTKSKIVFSDYTNKQGEWQKWLEKMVKDKKLKLINHSYGKSDDTLYKLYDENSYVLDYLSRKYGVVNVFAAGNENNDEEIEKDKNIKVRGWINDYQLSYNSIVVGALDRNYNFDIKENRLADYSNYKLDSGNPQIAKPFVVAPSGYKFKYENELQTGTSLAAPAITGIISTLLRTNPDIDTDIYRIPAVKSILSASSISTTDKNQKINKNGFSNKYGAGIPDYEKMLKAVKNLNLVTVDYENTNDEISINKTFFVEKGKTIKASLSWLFNAGLLKNKEGIPTYNPNVNWWFFLGLIGGTIANVVEIERLKKDTNNWNLSHKNEDWLKLNETRKRQDSWFSNYDLFLEKYNWNSGWKVIASSESTSSNDELIAYRTIDSGNYRLVVRRKSSALFKNSVPDRLAFTYVIQD</sequence>
<dbReference type="InterPro" id="IPR036852">
    <property type="entry name" value="Peptidase_S8/S53_dom_sf"/>
</dbReference>
<gene>
    <name evidence="5" type="ORF">BCF59_0253</name>
</gene>
<keyword evidence="1" id="KW-0645">Protease</keyword>
<dbReference type="SUPFAM" id="SSF52743">
    <property type="entry name" value="Subtilisin-like"/>
    <property type="match status" value="1"/>
</dbReference>
<dbReference type="EMBL" id="SOCN01000001">
    <property type="protein sequence ID" value="TDV24295.1"/>
    <property type="molecule type" value="Genomic_DNA"/>
</dbReference>
<proteinExistence type="predicted"/>
<keyword evidence="3" id="KW-0720">Serine protease</keyword>
<evidence type="ECO:0000256" key="1">
    <source>
        <dbReference type="ARBA" id="ARBA00022670"/>
    </source>
</evidence>
<dbReference type="RefSeq" id="WP_134110465.1">
    <property type="nucleotide sequence ID" value="NZ_SOCN01000001.1"/>
</dbReference>
<dbReference type="InterPro" id="IPR000209">
    <property type="entry name" value="Peptidase_S8/S53_dom"/>
</dbReference>
<dbReference type="OrthoDB" id="394913at2"/>
<dbReference type="Proteomes" id="UP000295757">
    <property type="component" value="Unassembled WGS sequence"/>
</dbReference>
<protein>
    <submittedName>
        <fullName evidence="5">Subtilase family protein</fullName>
    </submittedName>
</protein>
<dbReference type="InterPro" id="IPR023828">
    <property type="entry name" value="Peptidase_S8_Ser-AS"/>
</dbReference>
<evidence type="ECO:0000259" key="4">
    <source>
        <dbReference type="Pfam" id="PF00082"/>
    </source>
</evidence>
<dbReference type="Gene3D" id="3.40.50.200">
    <property type="entry name" value="Peptidase S8/S53 domain"/>
    <property type="match status" value="1"/>
</dbReference>
<feature type="domain" description="Peptidase S8/S53" evidence="4">
    <location>
        <begin position="230"/>
        <end position="484"/>
    </location>
</feature>
<accession>A0A4R7UFA4</accession>
<dbReference type="GO" id="GO:0004252">
    <property type="term" value="F:serine-type endopeptidase activity"/>
    <property type="evidence" value="ECO:0007669"/>
    <property type="project" value="InterPro"/>
</dbReference>
<evidence type="ECO:0000256" key="3">
    <source>
        <dbReference type="ARBA" id="ARBA00022825"/>
    </source>
</evidence>
<keyword evidence="2" id="KW-0378">Hydrolase</keyword>
<comment type="caution">
    <text evidence="5">The sequence shown here is derived from an EMBL/GenBank/DDBJ whole genome shotgun (WGS) entry which is preliminary data.</text>
</comment>
<dbReference type="PROSITE" id="PS00138">
    <property type="entry name" value="SUBTILASE_SER"/>
    <property type="match status" value="1"/>
</dbReference>